<dbReference type="Pfam" id="PF13565">
    <property type="entry name" value="HTH_32"/>
    <property type="match status" value="1"/>
</dbReference>
<gene>
    <name evidence="3" type="ORF">ACFODZ_07885</name>
</gene>
<dbReference type="InterPro" id="IPR002514">
    <property type="entry name" value="Transposase_8"/>
</dbReference>
<dbReference type="Gene3D" id="1.10.10.10">
    <property type="entry name" value="Winged helix-like DNA-binding domain superfamily/Winged helix DNA-binding domain"/>
    <property type="match status" value="2"/>
</dbReference>
<dbReference type="RefSeq" id="WP_379876335.1">
    <property type="nucleotide sequence ID" value="NZ_JBHRTS010000004.1"/>
</dbReference>
<dbReference type="EMBL" id="JBHRTS010000004">
    <property type="protein sequence ID" value="MFC3194158.1"/>
    <property type="molecule type" value="Genomic_DNA"/>
</dbReference>
<evidence type="ECO:0000313" key="4">
    <source>
        <dbReference type="Proteomes" id="UP001595533"/>
    </source>
</evidence>
<evidence type="ECO:0000313" key="3">
    <source>
        <dbReference type="EMBL" id="MFC3194158.1"/>
    </source>
</evidence>
<organism evidence="3 4">
    <name type="scientific">Marinicella sediminis</name>
    <dbReference type="NCBI Taxonomy" id="1792834"/>
    <lineage>
        <taxon>Bacteria</taxon>
        <taxon>Pseudomonadati</taxon>
        <taxon>Pseudomonadota</taxon>
        <taxon>Gammaproteobacteria</taxon>
        <taxon>Lysobacterales</taxon>
        <taxon>Marinicellaceae</taxon>
        <taxon>Marinicella</taxon>
    </lineage>
</organism>
<dbReference type="InterPro" id="IPR001584">
    <property type="entry name" value="Integrase_cat-core"/>
</dbReference>
<dbReference type="Pfam" id="PF00665">
    <property type="entry name" value="rve"/>
    <property type="match status" value="1"/>
</dbReference>
<name>A0ABV7JBQ2_9GAMM</name>
<dbReference type="SUPFAM" id="SSF48295">
    <property type="entry name" value="TrpR-like"/>
    <property type="match status" value="1"/>
</dbReference>
<dbReference type="InterPro" id="IPR009057">
    <property type="entry name" value="Homeodomain-like_sf"/>
</dbReference>
<dbReference type="PANTHER" id="PTHR46889">
    <property type="entry name" value="TRANSPOSASE INSF FOR INSERTION SEQUENCE IS3B-RELATED"/>
    <property type="match status" value="1"/>
</dbReference>
<dbReference type="InterPro" id="IPR036388">
    <property type="entry name" value="WH-like_DNA-bd_sf"/>
</dbReference>
<evidence type="ECO:0000256" key="1">
    <source>
        <dbReference type="ARBA" id="ARBA00009964"/>
    </source>
</evidence>
<dbReference type="SUPFAM" id="SSF46689">
    <property type="entry name" value="Homeodomain-like"/>
    <property type="match status" value="1"/>
</dbReference>
<dbReference type="NCBIfam" id="NF033516">
    <property type="entry name" value="transpos_IS3"/>
    <property type="match status" value="1"/>
</dbReference>
<proteinExistence type="inferred from homology"/>
<feature type="domain" description="Integrase catalytic" evidence="2">
    <location>
        <begin position="245"/>
        <end position="416"/>
    </location>
</feature>
<comment type="similarity">
    <text evidence="1">Belongs to the transposase 8 family.</text>
</comment>
<accession>A0ABV7JBQ2</accession>
<keyword evidence="4" id="KW-1185">Reference proteome</keyword>
<dbReference type="InterPro" id="IPR012337">
    <property type="entry name" value="RNaseH-like_sf"/>
</dbReference>
<dbReference type="InterPro" id="IPR036397">
    <property type="entry name" value="RNaseH_sf"/>
</dbReference>
<reference evidence="4" key="1">
    <citation type="journal article" date="2019" name="Int. J. Syst. Evol. Microbiol.">
        <title>The Global Catalogue of Microorganisms (GCM) 10K type strain sequencing project: providing services to taxonomists for standard genome sequencing and annotation.</title>
        <authorList>
            <consortium name="The Broad Institute Genomics Platform"/>
            <consortium name="The Broad Institute Genome Sequencing Center for Infectious Disease"/>
            <person name="Wu L."/>
            <person name="Ma J."/>
        </authorList>
    </citation>
    <scope>NUCLEOTIDE SEQUENCE [LARGE SCALE GENOMIC DNA]</scope>
    <source>
        <strain evidence="4">KCTC 42953</strain>
    </source>
</reference>
<dbReference type="InterPro" id="IPR010921">
    <property type="entry name" value="Trp_repressor/repl_initiator"/>
</dbReference>
<dbReference type="PROSITE" id="PS50994">
    <property type="entry name" value="INTEGRASE"/>
    <property type="match status" value="1"/>
</dbReference>
<protein>
    <submittedName>
        <fullName evidence="3">IS3 family transposase</fullName>
    </submittedName>
</protein>
<dbReference type="SUPFAM" id="SSF53098">
    <property type="entry name" value="Ribonuclease H-like"/>
    <property type="match status" value="1"/>
</dbReference>
<comment type="caution">
    <text evidence="3">The sequence shown here is derived from an EMBL/GenBank/DDBJ whole genome shotgun (WGS) entry which is preliminary data.</text>
</comment>
<sequence length="450" mass="52603">MTKSKAEKTVRDIRRRTRKHYSAEDKIRIVIEGLRGETSVAALCRREGINSNLYYRWSKDFLEAGKKRLAGDTVREANTGEVKALRCEAQSLKEALAESVLENRLLKKSLIGLWRRYVRYSASEKYELIQLVQDSDLSVRQTLKRLSINRSTFYGWLERYVKDGLAGLFDKPAKPGHVWNKISEEHQQAMVQMALDETDLSPRELAVKYTETMSYYVSESSMYRLLKSYDLITSPAYILMQAGDKFDQPSAWVNELWQTDFTYFKIIGWGWYYLSTILDDYSRFIVAWRLCTTMAASDVTDTLDDALAFTGLDQVHVDHKPRLLSDNGPCYISGQLADYLKDQGMSHTRGRPYHPQTQGKIERWHRSMKNQILLDHYYLPSELKNQMQRFVQYYNHERYHESLDNLTPADVYYGRGQEVLKQRKLIKQNTIALRRQLHHDNLNKVNQSVS</sequence>
<dbReference type="Gene3D" id="3.30.420.10">
    <property type="entry name" value="Ribonuclease H-like superfamily/Ribonuclease H"/>
    <property type="match status" value="1"/>
</dbReference>
<dbReference type="InterPro" id="IPR048020">
    <property type="entry name" value="Transpos_IS3"/>
</dbReference>
<dbReference type="Pfam" id="PF01527">
    <property type="entry name" value="HTH_Tnp_1"/>
    <property type="match status" value="1"/>
</dbReference>
<dbReference type="Proteomes" id="UP001595533">
    <property type="component" value="Unassembled WGS sequence"/>
</dbReference>
<dbReference type="InterPro" id="IPR050900">
    <property type="entry name" value="Transposase_IS3/IS150/IS904"/>
</dbReference>
<evidence type="ECO:0000259" key="2">
    <source>
        <dbReference type="PROSITE" id="PS50994"/>
    </source>
</evidence>
<dbReference type="PANTHER" id="PTHR46889:SF4">
    <property type="entry name" value="TRANSPOSASE INSO FOR INSERTION SEQUENCE ELEMENT IS911B-RELATED"/>
    <property type="match status" value="1"/>
</dbReference>